<accession>A0A9X3XJ98</accession>
<evidence type="ECO:0000313" key="6">
    <source>
        <dbReference type="EMBL" id="MDC4239953.1"/>
    </source>
</evidence>
<feature type="domain" description="Adenylyltransferase AadA C-terminal" evidence="5">
    <location>
        <begin position="147"/>
        <end position="246"/>
    </location>
</feature>
<keyword evidence="1" id="KW-0808">Transferase</keyword>
<dbReference type="InterPro" id="IPR024172">
    <property type="entry name" value="AadA/Aad9"/>
</dbReference>
<evidence type="ECO:0000256" key="3">
    <source>
        <dbReference type="ARBA" id="ARBA00047831"/>
    </source>
</evidence>
<feature type="domain" description="Polymerase nucleotidyl transferase" evidence="4">
    <location>
        <begin position="14"/>
        <end position="71"/>
    </location>
</feature>
<evidence type="ECO:0000259" key="4">
    <source>
        <dbReference type="Pfam" id="PF01909"/>
    </source>
</evidence>
<dbReference type="GO" id="GO:0070566">
    <property type="term" value="F:adenylyltransferase activity"/>
    <property type="evidence" value="ECO:0007669"/>
    <property type="project" value="InterPro"/>
</dbReference>
<evidence type="ECO:0000259" key="5">
    <source>
        <dbReference type="Pfam" id="PF13427"/>
    </source>
</evidence>
<dbReference type="SUPFAM" id="SSF81301">
    <property type="entry name" value="Nucleotidyltransferase"/>
    <property type="match status" value="1"/>
</dbReference>
<evidence type="ECO:0000313" key="7">
    <source>
        <dbReference type="Proteomes" id="UP001141183"/>
    </source>
</evidence>
<name>A0A9X3XJ98_9CLOT</name>
<proteinExistence type="predicted"/>
<evidence type="ECO:0000256" key="1">
    <source>
        <dbReference type="ARBA" id="ARBA00022679"/>
    </source>
</evidence>
<dbReference type="Proteomes" id="UP001141183">
    <property type="component" value="Unassembled WGS sequence"/>
</dbReference>
<dbReference type="Gene3D" id="3.30.460.10">
    <property type="entry name" value="Beta Polymerase, domain 2"/>
    <property type="match status" value="1"/>
</dbReference>
<keyword evidence="7" id="KW-1185">Reference proteome</keyword>
<dbReference type="EMBL" id="JAMRYU010000006">
    <property type="protein sequence ID" value="MDC4239953.1"/>
    <property type="molecule type" value="Genomic_DNA"/>
</dbReference>
<sequence>MDYEDVLKSVSIEYKKILRDNLVGIYVHGSIALGCFNWDKSDIDYIVVVNKPLTEDIKLELMKITIELNKQGPAKGLEMSVVLKKYCTNFIYPTPFDLHFSNMHLGWYNSDSKDYCKNMNGFDKDLAAHFTIIKNSGIVLYGLPINEVFAEVSKEDYLDSIKNDISEAKSEIYDNPIYIILNLCRVLAYVRNNLILSKEKGGEWGFYNLDKCYHKIINDALYSYNTDEIMKVDEEEAKGFCDYMLKNIN</sequence>
<protein>
    <submittedName>
        <fullName evidence="6">DUF4111 domain-containing protein</fullName>
    </submittedName>
</protein>
<dbReference type="InterPro" id="IPR002934">
    <property type="entry name" value="Polymerase_NTP_transf_dom"/>
</dbReference>
<dbReference type="RefSeq" id="WP_272470192.1">
    <property type="nucleotide sequence ID" value="NZ_JAMRYU010000006.1"/>
</dbReference>
<dbReference type="AlphaFoldDB" id="A0A9X3XJ98"/>
<gene>
    <name evidence="6" type="ORF">NE398_07215</name>
</gene>
<comment type="caution">
    <text evidence="6">The sequence shown here is derived from an EMBL/GenBank/DDBJ whole genome shotgun (WGS) entry which is preliminary data.</text>
</comment>
<dbReference type="CDD" id="cd05403">
    <property type="entry name" value="NT_KNTase_like"/>
    <property type="match status" value="1"/>
</dbReference>
<comment type="catalytic activity">
    <reaction evidence="3">
        <text>spectinomycin + ATP = 9-O-adenylylspectinomycin + diphosphate</text>
        <dbReference type="Rhea" id="RHEA:63228"/>
        <dbReference type="ChEBI" id="CHEBI:30616"/>
        <dbReference type="ChEBI" id="CHEBI:33019"/>
        <dbReference type="ChEBI" id="CHEBI:146260"/>
        <dbReference type="ChEBI" id="CHEBI:146261"/>
    </reaction>
</comment>
<dbReference type="Pfam" id="PF01909">
    <property type="entry name" value="NTP_transf_2"/>
    <property type="match status" value="1"/>
</dbReference>
<keyword evidence="2" id="KW-0046">Antibiotic resistance</keyword>
<organism evidence="6 7">
    <name type="scientific">Clostridium tertium</name>
    <dbReference type="NCBI Taxonomy" id="1559"/>
    <lineage>
        <taxon>Bacteria</taxon>
        <taxon>Bacillati</taxon>
        <taxon>Bacillota</taxon>
        <taxon>Clostridia</taxon>
        <taxon>Eubacteriales</taxon>
        <taxon>Clostridiaceae</taxon>
        <taxon>Clostridium</taxon>
    </lineage>
</organism>
<dbReference type="PIRSF" id="PIRSF000819">
    <property type="entry name" value="Streptomycin_3-adenylyltransf"/>
    <property type="match status" value="1"/>
</dbReference>
<evidence type="ECO:0000256" key="2">
    <source>
        <dbReference type="ARBA" id="ARBA00023251"/>
    </source>
</evidence>
<dbReference type="InterPro" id="IPR043519">
    <property type="entry name" value="NT_sf"/>
</dbReference>
<dbReference type="Pfam" id="PF13427">
    <property type="entry name" value="AadA_C"/>
    <property type="match status" value="1"/>
</dbReference>
<reference evidence="6" key="1">
    <citation type="submission" date="2022-05" db="EMBL/GenBank/DDBJ databases">
        <title>Draft genome sequence of Clostridium tertium strain CP3 isolated from Peru.</title>
        <authorList>
            <person name="Hurtado R."/>
            <person name="Lima L."/>
            <person name="Sousa T."/>
            <person name="Jaiswal A.K."/>
            <person name="Tiwari S."/>
            <person name="Maturrano L."/>
            <person name="Brenig B."/>
            <person name="Azevedo V."/>
        </authorList>
    </citation>
    <scope>NUCLEOTIDE SEQUENCE</scope>
    <source>
        <strain evidence="6">CP3</strain>
    </source>
</reference>
<dbReference type="InterPro" id="IPR025184">
    <property type="entry name" value="AadA_C"/>
</dbReference>
<dbReference type="GO" id="GO:0046677">
    <property type="term" value="P:response to antibiotic"/>
    <property type="evidence" value="ECO:0007669"/>
    <property type="project" value="UniProtKB-KW"/>
</dbReference>